<evidence type="ECO:0000313" key="3">
    <source>
        <dbReference type="Proteomes" id="UP000515977"/>
    </source>
</evidence>
<name>A0A7G9QVU7_9GAMM</name>
<proteinExistence type="predicted"/>
<evidence type="ECO:0000313" key="2">
    <source>
        <dbReference type="EMBL" id="QNN47472.1"/>
    </source>
</evidence>
<protein>
    <submittedName>
        <fullName evidence="2">Uncharacterized protein</fullName>
    </submittedName>
</protein>
<gene>
    <name evidence="2" type="ORF">H9L17_04865</name>
</gene>
<keyword evidence="1" id="KW-0472">Membrane</keyword>
<keyword evidence="3" id="KW-1185">Reference proteome</keyword>
<dbReference type="KEGG" id="tbv:H9L17_04865"/>
<keyword evidence="1" id="KW-1133">Transmembrane helix</keyword>
<accession>A0A7G9QVU7</accession>
<dbReference type="Proteomes" id="UP000515977">
    <property type="component" value="Chromosome"/>
</dbReference>
<dbReference type="EMBL" id="CP060711">
    <property type="protein sequence ID" value="QNN47472.1"/>
    <property type="molecule type" value="Genomic_DNA"/>
</dbReference>
<organism evidence="2 3">
    <name type="scientific">Thermomonas brevis</name>
    <dbReference type="NCBI Taxonomy" id="215691"/>
    <lineage>
        <taxon>Bacteria</taxon>
        <taxon>Pseudomonadati</taxon>
        <taxon>Pseudomonadota</taxon>
        <taxon>Gammaproteobacteria</taxon>
        <taxon>Lysobacterales</taxon>
        <taxon>Lysobacteraceae</taxon>
        <taxon>Thermomonas</taxon>
    </lineage>
</organism>
<feature type="transmembrane region" description="Helical" evidence="1">
    <location>
        <begin position="42"/>
        <end position="68"/>
    </location>
</feature>
<keyword evidence="1" id="KW-0812">Transmembrane</keyword>
<dbReference type="AlphaFoldDB" id="A0A7G9QVU7"/>
<reference evidence="2 3" key="1">
    <citation type="submission" date="2020-08" db="EMBL/GenBank/DDBJ databases">
        <title>Genome sequence of Thermomonas brevis KACC 16975T.</title>
        <authorList>
            <person name="Hyun D.-W."/>
            <person name="Bae J.-W."/>
        </authorList>
    </citation>
    <scope>NUCLEOTIDE SEQUENCE [LARGE SCALE GENOMIC DNA]</scope>
    <source>
        <strain evidence="2 3">KACC 16975</strain>
    </source>
</reference>
<evidence type="ECO:0000256" key="1">
    <source>
        <dbReference type="SAM" id="Phobius"/>
    </source>
</evidence>
<dbReference type="RefSeq" id="WP_187571217.1">
    <property type="nucleotide sequence ID" value="NZ_CP060711.1"/>
</dbReference>
<sequence>MNMNFDRDNDPQPIPVDLAISRGQLLVNGPVQILLLSGAATAYFLLDVSTIACFVAVGLGFILAWLWWSYFIPQWREWAHARGADPEELQFEAVRSKLTWPKGSFFERTEIRRRER</sequence>